<name>A0A371F2Y7_MUCPR</name>
<dbReference type="EMBL" id="QJKJ01010814">
    <property type="protein sequence ID" value="RDX72656.1"/>
    <property type="molecule type" value="Genomic_DNA"/>
</dbReference>
<gene>
    <name evidence="1" type="ORF">CR513_47829</name>
</gene>
<feature type="non-terminal residue" evidence="1">
    <location>
        <position position="1"/>
    </location>
</feature>
<proteinExistence type="predicted"/>
<comment type="caution">
    <text evidence="1">The sequence shown here is derived from an EMBL/GenBank/DDBJ whole genome shotgun (WGS) entry which is preliminary data.</text>
</comment>
<dbReference type="Proteomes" id="UP000257109">
    <property type="component" value="Unassembled WGS sequence"/>
</dbReference>
<protein>
    <submittedName>
        <fullName evidence="1">Uncharacterized protein</fullName>
    </submittedName>
</protein>
<reference evidence="1" key="1">
    <citation type="submission" date="2018-05" db="EMBL/GenBank/DDBJ databases">
        <title>Draft genome of Mucuna pruriens seed.</title>
        <authorList>
            <person name="Nnadi N.E."/>
            <person name="Vos R."/>
            <person name="Hasami M.H."/>
            <person name="Devisetty U.K."/>
            <person name="Aguiy J.C."/>
        </authorList>
    </citation>
    <scope>NUCLEOTIDE SEQUENCE [LARGE SCALE GENOMIC DNA]</scope>
    <source>
        <strain evidence="1">JCA_2017</strain>
    </source>
</reference>
<evidence type="ECO:0000313" key="2">
    <source>
        <dbReference type="Proteomes" id="UP000257109"/>
    </source>
</evidence>
<dbReference type="SUPFAM" id="SSF56672">
    <property type="entry name" value="DNA/RNA polymerases"/>
    <property type="match status" value="1"/>
</dbReference>
<sequence length="176" mass="20136">MVNINSTNPMPTPYQVDLLQQRPNSNSAIQGQKQTEAETDPTNFPIIIANNLNQEQEGKLLTVLRQQKKSIEWKLSDLPIINPSICMHRILMQEEAHPIRQQQRRLNLTILDVVKKEVTKLLVAEIIYPILDSNWISPVQETKPCNSQRSLPFAIFKLNPGETGQEVSLLFPGWIF</sequence>
<organism evidence="1 2">
    <name type="scientific">Mucuna pruriens</name>
    <name type="common">Velvet bean</name>
    <name type="synonym">Dolichos pruriens</name>
    <dbReference type="NCBI Taxonomy" id="157652"/>
    <lineage>
        <taxon>Eukaryota</taxon>
        <taxon>Viridiplantae</taxon>
        <taxon>Streptophyta</taxon>
        <taxon>Embryophyta</taxon>
        <taxon>Tracheophyta</taxon>
        <taxon>Spermatophyta</taxon>
        <taxon>Magnoliopsida</taxon>
        <taxon>eudicotyledons</taxon>
        <taxon>Gunneridae</taxon>
        <taxon>Pentapetalae</taxon>
        <taxon>rosids</taxon>
        <taxon>fabids</taxon>
        <taxon>Fabales</taxon>
        <taxon>Fabaceae</taxon>
        <taxon>Papilionoideae</taxon>
        <taxon>50 kb inversion clade</taxon>
        <taxon>NPAAA clade</taxon>
        <taxon>indigoferoid/millettioid clade</taxon>
        <taxon>Phaseoleae</taxon>
        <taxon>Mucuna</taxon>
    </lineage>
</organism>
<dbReference type="AlphaFoldDB" id="A0A371F2Y7"/>
<evidence type="ECO:0000313" key="1">
    <source>
        <dbReference type="EMBL" id="RDX72656.1"/>
    </source>
</evidence>
<keyword evidence="2" id="KW-1185">Reference proteome</keyword>
<dbReference type="OrthoDB" id="1738562at2759"/>
<dbReference type="InterPro" id="IPR043502">
    <property type="entry name" value="DNA/RNA_pol_sf"/>
</dbReference>
<dbReference type="Gene3D" id="3.10.10.10">
    <property type="entry name" value="HIV Type 1 Reverse Transcriptase, subunit A, domain 1"/>
    <property type="match status" value="1"/>
</dbReference>
<accession>A0A371F2Y7</accession>